<organism evidence="2 3">
    <name type="scientific">Meripilus lineatus</name>
    <dbReference type="NCBI Taxonomy" id="2056292"/>
    <lineage>
        <taxon>Eukaryota</taxon>
        <taxon>Fungi</taxon>
        <taxon>Dikarya</taxon>
        <taxon>Basidiomycota</taxon>
        <taxon>Agaricomycotina</taxon>
        <taxon>Agaricomycetes</taxon>
        <taxon>Polyporales</taxon>
        <taxon>Meripilaceae</taxon>
        <taxon>Meripilus</taxon>
    </lineage>
</organism>
<dbReference type="Pfam" id="PF23868">
    <property type="entry name" value="Mmc1_C"/>
    <property type="match status" value="1"/>
</dbReference>
<accession>A0AAD5YNC2</accession>
<proteinExistence type="predicted"/>
<gene>
    <name evidence="2" type="ORF">NLI96_g1026</name>
</gene>
<reference evidence="2" key="1">
    <citation type="submission" date="2022-07" db="EMBL/GenBank/DDBJ databases">
        <title>Genome Sequence of Physisporinus lineatus.</title>
        <authorList>
            <person name="Buettner E."/>
        </authorList>
    </citation>
    <scope>NUCLEOTIDE SEQUENCE</scope>
    <source>
        <strain evidence="2">VT162</strain>
    </source>
</reference>
<protein>
    <recommendedName>
        <fullName evidence="1">Mmc1 C-terminal domain-containing protein</fullName>
    </recommendedName>
</protein>
<evidence type="ECO:0000259" key="1">
    <source>
        <dbReference type="Pfam" id="PF23868"/>
    </source>
</evidence>
<dbReference type="PANTHER" id="PTHR38644">
    <property type="entry name" value="EXPRESSED PROTEIN"/>
    <property type="match status" value="1"/>
</dbReference>
<name>A0AAD5YNC2_9APHY</name>
<feature type="domain" description="Mmc1 C-terminal" evidence="1">
    <location>
        <begin position="412"/>
        <end position="597"/>
    </location>
</feature>
<keyword evidence="3" id="KW-1185">Reference proteome</keyword>
<evidence type="ECO:0000313" key="3">
    <source>
        <dbReference type="Proteomes" id="UP001212997"/>
    </source>
</evidence>
<dbReference type="EMBL" id="JANAWD010000019">
    <property type="protein sequence ID" value="KAJ3490996.1"/>
    <property type="molecule type" value="Genomic_DNA"/>
</dbReference>
<dbReference type="Proteomes" id="UP001212997">
    <property type="component" value="Unassembled WGS sequence"/>
</dbReference>
<evidence type="ECO:0000313" key="2">
    <source>
        <dbReference type="EMBL" id="KAJ3490996.1"/>
    </source>
</evidence>
<dbReference type="AlphaFoldDB" id="A0AAD5YNC2"/>
<sequence length="666" mass="72815">MPTCSTSPLRSSHISHRLLRANNKPRVSFVWPHRGSRVKWASTAVVPAQKSSSSSSQPPVPTDVSSSHKRALTTLFKAVSFLPRVLPSTSDGVKYDSASVEFWERLLRGAQMGLNEPASESVAWVVVYGCDEFSGARDIVTALLEEPFSSDSLKQAVRERWKVAETAPSLTIKYGSTQPRTEDSGVLSFRSSWLQQFSLPTELRELPHRPSSSALTSLFAADIPIIVCNPVITPLSTILSDPSLPLNHANAILIINSSEGPIDFPSISHKHFPALSQSLTVLFADSKRALNALDTLSSNPGSAINIQRYQDGFTQSNLPSLTSAIAEKLSATSSLSSLRVQNALQLLQDSFRACHLALKDAAREVDSVHINSNALRDEIAELKARVGVEVFGSEGTNEVKSAVDSAKKEVKVAMDRLTWWRLLWRVDDVATIVSAAVNGAWCRELEDKLIYHSGRLSASQKAFTRSTEALLCKYRIPSPFHSPILQNTLSQLESSPTFPLTPASLTTPIHNRRNQLAYPTNTLHRTAQRVTLGMGGSVLGGMGVAWAGWAGQLGILGSYGAGMEVESAAGVGMLGAAIGVRWAVGKWERAKRKWWKDWDRVGEGLERDLRATLDRVVDEQVVAVPENACSGLCELARKRKDEIENLREEVFIMEDESGITESLNKS</sequence>
<dbReference type="PANTHER" id="PTHR38644:SF1">
    <property type="entry name" value="EXPRESSED PROTEIN"/>
    <property type="match status" value="1"/>
</dbReference>
<dbReference type="InterPro" id="IPR056196">
    <property type="entry name" value="Mmc1_C"/>
</dbReference>
<comment type="caution">
    <text evidence="2">The sequence shown here is derived from an EMBL/GenBank/DDBJ whole genome shotgun (WGS) entry which is preliminary data.</text>
</comment>